<dbReference type="Proteomes" id="UP000178602">
    <property type="component" value="Unassembled WGS sequence"/>
</dbReference>
<proteinExistence type="predicted"/>
<name>A0A1F4T8J8_UNCSA</name>
<dbReference type="EMBL" id="MEUG01000001">
    <property type="protein sequence ID" value="OGC28840.1"/>
    <property type="molecule type" value="Genomic_DNA"/>
</dbReference>
<feature type="transmembrane region" description="Helical" evidence="3">
    <location>
        <begin position="20"/>
        <end position="50"/>
    </location>
</feature>
<dbReference type="GO" id="GO:0008713">
    <property type="term" value="F:ADP-heptose-lipopolysaccharide heptosyltransferase activity"/>
    <property type="evidence" value="ECO:0007669"/>
    <property type="project" value="TreeGrafter"/>
</dbReference>
<dbReference type="AlphaFoldDB" id="A0A1F4T8J8"/>
<organism evidence="4 5">
    <name type="scientific">candidate division WOR-1 bacterium RIFOXYC12_FULL_54_18</name>
    <dbReference type="NCBI Taxonomy" id="1802584"/>
    <lineage>
        <taxon>Bacteria</taxon>
        <taxon>Bacillati</taxon>
        <taxon>Saganbacteria</taxon>
    </lineage>
</organism>
<comment type="caution">
    <text evidence="4">The sequence shown here is derived from an EMBL/GenBank/DDBJ whole genome shotgun (WGS) entry which is preliminary data.</text>
</comment>
<evidence type="ECO:0000256" key="3">
    <source>
        <dbReference type="SAM" id="Phobius"/>
    </source>
</evidence>
<dbReference type="GO" id="GO:0005829">
    <property type="term" value="C:cytosol"/>
    <property type="evidence" value="ECO:0007669"/>
    <property type="project" value="TreeGrafter"/>
</dbReference>
<dbReference type="PANTHER" id="PTHR30160:SF15">
    <property type="entry name" value="GLYCOSYLTRANSFERASE HI_0523-RELATED"/>
    <property type="match status" value="1"/>
</dbReference>
<evidence type="ECO:0000256" key="2">
    <source>
        <dbReference type="ARBA" id="ARBA00022679"/>
    </source>
</evidence>
<keyword evidence="1" id="KW-0328">Glycosyltransferase</keyword>
<keyword evidence="3" id="KW-0812">Transmembrane</keyword>
<dbReference type="Gene3D" id="3.40.50.2000">
    <property type="entry name" value="Glycogen Phosphorylase B"/>
    <property type="match status" value="2"/>
</dbReference>
<gene>
    <name evidence="4" type="ORF">A3K49_07845</name>
</gene>
<accession>A0A1F4T8J8</accession>
<evidence type="ECO:0000256" key="1">
    <source>
        <dbReference type="ARBA" id="ARBA00022676"/>
    </source>
</evidence>
<dbReference type="Pfam" id="PF01075">
    <property type="entry name" value="Glyco_transf_9"/>
    <property type="match status" value="1"/>
</dbReference>
<feature type="transmembrane region" description="Helical" evidence="3">
    <location>
        <begin position="62"/>
        <end position="89"/>
    </location>
</feature>
<reference evidence="4 5" key="1">
    <citation type="journal article" date="2016" name="Nat. Commun.">
        <title>Thousands of microbial genomes shed light on interconnected biogeochemical processes in an aquifer system.</title>
        <authorList>
            <person name="Anantharaman K."/>
            <person name="Brown C.T."/>
            <person name="Hug L.A."/>
            <person name="Sharon I."/>
            <person name="Castelle C.J."/>
            <person name="Probst A.J."/>
            <person name="Thomas B.C."/>
            <person name="Singh A."/>
            <person name="Wilkins M.J."/>
            <person name="Karaoz U."/>
            <person name="Brodie E.L."/>
            <person name="Williams K.H."/>
            <person name="Hubbard S.S."/>
            <person name="Banfield J.F."/>
        </authorList>
    </citation>
    <scope>NUCLEOTIDE SEQUENCE [LARGE SCALE GENOMIC DNA]</scope>
</reference>
<evidence type="ECO:0000313" key="5">
    <source>
        <dbReference type="Proteomes" id="UP000178602"/>
    </source>
</evidence>
<keyword evidence="3" id="KW-1133">Transmembrane helix</keyword>
<dbReference type="PANTHER" id="PTHR30160">
    <property type="entry name" value="TETRAACYLDISACCHARIDE 4'-KINASE-RELATED"/>
    <property type="match status" value="1"/>
</dbReference>
<dbReference type="SUPFAM" id="SSF53756">
    <property type="entry name" value="UDP-Glycosyltransferase/glycogen phosphorylase"/>
    <property type="match status" value="1"/>
</dbReference>
<dbReference type="InterPro" id="IPR051199">
    <property type="entry name" value="LPS_LOS_Heptosyltrfase"/>
</dbReference>
<keyword evidence="2" id="KW-0808">Transferase</keyword>
<evidence type="ECO:0008006" key="6">
    <source>
        <dbReference type="Google" id="ProtNLM"/>
    </source>
</evidence>
<dbReference type="GO" id="GO:0009244">
    <property type="term" value="P:lipopolysaccharide core region biosynthetic process"/>
    <property type="evidence" value="ECO:0007669"/>
    <property type="project" value="TreeGrafter"/>
</dbReference>
<dbReference type="CDD" id="cd03789">
    <property type="entry name" value="GT9_LPS_heptosyltransferase"/>
    <property type="match status" value="1"/>
</dbReference>
<sequence>MNSRFKKINLMTQQFSDIYAILVLAAAIFIFRGGWALLAAFIVLIGSGYLTLKLRLPSRRLILQAATISLLIFLAGIAPIVLAAIAYFAPRIVVYLYYLTTTGKPPHDIKKIVIQRADAIGDTVLATAAIAPVKKLFPGARIDFLCRDLTKELVSDHPALNQVIVHPENKERLISLFKERQYDLIISLWEDPLFPLAAWRAGIPYRSGPLETKKYGWLYNQGVFRRLSFATHQIERNFDIIKGIGEINDPPLLDLHLSEANKESAAWLLPSSEFIVALSPGTSGTNKALPAKTYRRFIELAADKFGCRFIILGGAEEKQLAEEIASESDLAIDLTGKTTVGENAALIALCRYHVGCDSGPTHLAAGVKTPCLVIYTSKAQKPLTWGPWGVPHRIVRKAVDCPLICATRSCQSTACADQITAEELLDEFTELMAGRGITGVRETKRYWAAKSLNILLTQNNEATAATLKKEGFNVFLPARGKIDQLVEQDISVVYNPIGKTGLAWRLAALLAGAYLNFPPVIINGDRGAVDNLADLFLEKINAQHV</sequence>
<protein>
    <recommendedName>
        <fullName evidence="6">Lipopolysaccharide heptosyltransferase II</fullName>
    </recommendedName>
</protein>
<dbReference type="InterPro" id="IPR002201">
    <property type="entry name" value="Glyco_trans_9"/>
</dbReference>
<evidence type="ECO:0000313" key="4">
    <source>
        <dbReference type="EMBL" id="OGC28840.1"/>
    </source>
</evidence>
<keyword evidence="3" id="KW-0472">Membrane</keyword>